<protein>
    <submittedName>
        <fullName evidence="2">Uncharacterized protein</fullName>
    </submittedName>
</protein>
<feature type="region of interest" description="Disordered" evidence="1">
    <location>
        <begin position="377"/>
        <end position="404"/>
    </location>
</feature>
<accession>A0A6A6P7I6</accession>
<dbReference type="AlphaFoldDB" id="A0A6A6P7I6"/>
<name>A0A6A6P7I6_9PEZI</name>
<reference evidence="2" key="1">
    <citation type="journal article" date="2020" name="Stud. Mycol.">
        <title>101 Dothideomycetes genomes: a test case for predicting lifestyles and emergence of pathogens.</title>
        <authorList>
            <person name="Haridas S."/>
            <person name="Albert R."/>
            <person name="Binder M."/>
            <person name="Bloem J."/>
            <person name="Labutti K."/>
            <person name="Salamov A."/>
            <person name="Andreopoulos B."/>
            <person name="Baker S."/>
            <person name="Barry K."/>
            <person name="Bills G."/>
            <person name="Bluhm B."/>
            <person name="Cannon C."/>
            <person name="Castanera R."/>
            <person name="Culley D."/>
            <person name="Daum C."/>
            <person name="Ezra D."/>
            <person name="Gonzalez J."/>
            <person name="Henrissat B."/>
            <person name="Kuo A."/>
            <person name="Liang C."/>
            <person name="Lipzen A."/>
            <person name="Lutzoni F."/>
            <person name="Magnuson J."/>
            <person name="Mondo S."/>
            <person name="Nolan M."/>
            <person name="Ohm R."/>
            <person name="Pangilinan J."/>
            <person name="Park H.-J."/>
            <person name="Ramirez L."/>
            <person name="Alfaro M."/>
            <person name="Sun H."/>
            <person name="Tritt A."/>
            <person name="Yoshinaga Y."/>
            <person name="Zwiers L.-H."/>
            <person name="Turgeon B."/>
            <person name="Goodwin S."/>
            <person name="Spatafora J."/>
            <person name="Crous P."/>
            <person name="Grigoriev I."/>
        </authorList>
    </citation>
    <scope>NUCLEOTIDE SEQUENCE</scope>
    <source>
        <strain evidence="2">ATCC 16933</strain>
    </source>
</reference>
<dbReference type="Proteomes" id="UP000799766">
    <property type="component" value="Unassembled WGS sequence"/>
</dbReference>
<feature type="compositionally biased region" description="Polar residues" evidence="1">
    <location>
        <begin position="94"/>
        <end position="106"/>
    </location>
</feature>
<keyword evidence="3" id="KW-1185">Reference proteome</keyword>
<dbReference type="EMBL" id="MU001674">
    <property type="protein sequence ID" value="KAF2459788.1"/>
    <property type="molecule type" value="Genomic_DNA"/>
</dbReference>
<evidence type="ECO:0000313" key="2">
    <source>
        <dbReference type="EMBL" id="KAF2459788.1"/>
    </source>
</evidence>
<feature type="region of interest" description="Disordered" evidence="1">
    <location>
        <begin position="31"/>
        <end position="171"/>
    </location>
</feature>
<organism evidence="2 3">
    <name type="scientific">Lineolata rhizophorae</name>
    <dbReference type="NCBI Taxonomy" id="578093"/>
    <lineage>
        <taxon>Eukaryota</taxon>
        <taxon>Fungi</taxon>
        <taxon>Dikarya</taxon>
        <taxon>Ascomycota</taxon>
        <taxon>Pezizomycotina</taxon>
        <taxon>Dothideomycetes</taxon>
        <taxon>Dothideomycetes incertae sedis</taxon>
        <taxon>Lineolatales</taxon>
        <taxon>Lineolataceae</taxon>
        <taxon>Lineolata</taxon>
    </lineage>
</organism>
<feature type="compositionally biased region" description="Basic and acidic residues" evidence="1">
    <location>
        <begin position="394"/>
        <end position="404"/>
    </location>
</feature>
<evidence type="ECO:0000313" key="3">
    <source>
        <dbReference type="Proteomes" id="UP000799766"/>
    </source>
</evidence>
<sequence>MYKTAIRAPIGRVRSLGAHDRRLAESFRQFHLTAPKGDDQKPPSSQAPPPGRRREGAARAGAAIRGLAGSSPSVRTPSQRQQQQREVVMRRPQLASSGLPPSQQQVVRRAPSQSPMQSRSPMSPVDMAASPHQARVNRQGGSRQRGGGRDRQRSRGRPALRNSNEDSQDMDAENDEFFENWVAQVRLYLEQKWRDDQNTPEYRPTQPDANELIRLAEGVPWATMKEDAAQKSADGHGAQTDNSLLVEAINTTFATRLAQAADRGAAMRHMSRYELYGRMKEGKPIAFADDDEKFFALARMPRNMGLNFATLDESTRDKVLDQVVRGLYPELELKEGREGEKGTALARARRMVLRNETFSAPNVEQFMEAFNRFEKGGPMKAPKVGVRQQKKVKHEPPPARSKEPLYEEQAYNKLLKERGVPVDFLGPM</sequence>
<feature type="compositionally biased region" description="Low complexity" evidence="1">
    <location>
        <begin position="111"/>
        <end position="124"/>
    </location>
</feature>
<proteinExistence type="predicted"/>
<evidence type="ECO:0000256" key="1">
    <source>
        <dbReference type="SAM" id="MobiDB-lite"/>
    </source>
</evidence>
<feature type="compositionally biased region" description="Low complexity" evidence="1">
    <location>
        <begin position="58"/>
        <end position="93"/>
    </location>
</feature>
<gene>
    <name evidence="2" type="ORF">BDY21DRAFT_336483</name>
</gene>